<protein>
    <submittedName>
        <fullName evidence="1">Uncharacterized protein</fullName>
    </submittedName>
</protein>
<comment type="caution">
    <text evidence="1">The sequence shown here is derived from an EMBL/GenBank/DDBJ whole genome shotgun (WGS) entry which is preliminary data.</text>
</comment>
<feature type="non-terminal residue" evidence="1">
    <location>
        <position position="105"/>
    </location>
</feature>
<proteinExistence type="predicted"/>
<dbReference type="AlphaFoldDB" id="A0AAV5U4Q4"/>
<dbReference type="Proteomes" id="UP001432027">
    <property type="component" value="Unassembled WGS sequence"/>
</dbReference>
<reference evidence="1" key="1">
    <citation type="submission" date="2023-10" db="EMBL/GenBank/DDBJ databases">
        <title>Genome assembly of Pristionchus species.</title>
        <authorList>
            <person name="Yoshida K."/>
            <person name="Sommer R.J."/>
        </authorList>
    </citation>
    <scope>NUCLEOTIDE SEQUENCE</scope>
    <source>
        <strain evidence="1">RS0144</strain>
    </source>
</reference>
<feature type="non-terminal residue" evidence="1">
    <location>
        <position position="1"/>
    </location>
</feature>
<name>A0AAV5U4Q4_9BILA</name>
<organism evidence="1 2">
    <name type="scientific">Pristionchus entomophagus</name>
    <dbReference type="NCBI Taxonomy" id="358040"/>
    <lineage>
        <taxon>Eukaryota</taxon>
        <taxon>Metazoa</taxon>
        <taxon>Ecdysozoa</taxon>
        <taxon>Nematoda</taxon>
        <taxon>Chromadorea</taxon>
        <taxon>Rhabditida</taxon>
        <taxon>Rhabditina</taxon>
        <taxon>Diplogasteromorpha</taxon>
        <taxon>Diplogasteroidea</taxon>
        <taxon>Neodiplogasteridae</taxon>
        <taxon>Pristionchus</taxon>
    </lineage>
</organism>
<accession>A0AAV5U4Q4</accession>
<dbReference type="EMBL" id="BTSX01000005">
    <property type="protein sequence ID" value="GMT01461.1"/>
    <property type="molecule type" value="Genomic_DNA"/>
</dbReference>
<evidence type="ECO:0000313" key="1">
    <source>
        <dbReference type="EMBL" id="GMT01461.1"/>
    </source>
</evidence>
<evidence type="ECO:0000313" key="2">
    <source>
        <dbReference type="Proteomes" id="UP001432027"/>
    </source>
</evidence>
<gene>
    <name evidence="1" type="ORF">PENTCL1PPCAC_23635</name>
</gene>
<sequence>PPPASAPSSAVFSLGASAGGGGAAAAGAAGGASGAAFMRELGLPPSPAAPAAATPLTGGFIADFSSNFFLPKHITTGLINRSYDITGVLLGCLRRVDAVCLPPAT</sequence>
<keyword evidence="2" id="KW-1185">Reference proteome</keyword>